<feature type="transmembrane region" description="Helical" evidence="7">
    <location>
        <begin position="297"/>
        <end position="314"/>
    </location>
</feature>
<name>A0ABU7G451_9ALTE</name>
<keyword evidence="9" id="KW-1185">Reference proteome</keyword>
<comment type="subcellular location">
    <subcellularLocation>
        <location evidence="1">Cell inner membrane</location>
        <topology evidence="1">Multi-pass membrane protein</topology>
    </subcellularLocation>
</comment>
<organism evidence="8 9">
    <name type="scientific">Agarivorans aestuarii</name>
    <dbReference type="NCBI Taxonomy" id="1563703"/>
    <lineage>
        <taxon>Bacteria</taxon>
        <taxon>Pseudomonadati</taxon>
        <taxon>Pseudomonadota</taxon>
        <taxon>Gammaproteobacteria</taxon>
        <taxon>Alteromonadales</taxon>
        <taxon>Alteromonadaceae</taxon>
        <taxon>Agarivorans</taxon>
    </lineage>
</organism>
<evidence type="ECO:0000256" key="1">
    <source>
        <dbReference type="ARBA" id="ARBA00004429"/>
    </source>
</evidence>
<evidence type="ECO:0000256" key="6">
    <source>
        <dbReference type="ARBA" id="ARBA00023136"/>
    </source>
</evidence>
<keyword evidence="4 7" id="KW-0812">Transmembrane</keyword>
<feature type="transmembrane region" description="Helical" evidence="7">
    <location>
        <begin position="170"/>
        <end position="187"/>
    </location>
</feature>
<evidence type="ECO:0000256" key="3">
    <source>
        <dbReference type="ARBA" id="ARBA00022475"/>
    </source>
</evidence>
<feature type="transmembrane region" description="Helical" evidence="7">
    <location>
        <begin position="53"/>
        <end position="75"/>
    </location>
</feature>
<dbReference type="Pfam" id="PF01554">
    <property type="entry name" value="MatE"/>
    <property type="match status" value="2"/>
</dbReference>
<feature type="transmembrane region" description="Helical" evidence="7">
    <location>
        <begin position="401"/>
        <end position="420"/>
    </location>
</feature>
<feature type="transmembrane region" description="Helical" evidence="7">
    <location>
        <begin position="268"/>
        <end position="291"/>
    </location>
</feature>
<protein>
    <submittedName>
        <fullName evidence="8">MATE family efflux transporter</fullName>
    </submittedName>
</protein>
<feature type="transmembrane region" description="Helical" evidence="7">
    <location>
        <begin position="138"/>
        <end position="158"/>
    </location>
</feature>
<comment type="caution">
    <text evidence="8">The sequence shown here is derived from an EMBL/GenBank/DDBJ whole genome shotgun (WGS) entry which is preliminary data.</text>
</comment>
<dbReference type="RefSeq" id="WP_329775169.1">
    <property type="nucleotide sequence ID" value="NZ_JAYDYW010000006.1"/>
</dbReference>
<keyword evidence="3" id="KW-1003">Cell membrane</keyword>
<evidence type="ECO:0000256" key="7">
    <source>
        <dbReference type="SAM" id="Phobius"/>
    </source>
</evidence>
<evidence type="ECO:0000313" key="9">
    <source>
        <dbReference type="Proteomes" id="UP001310248"/>
    </source>
</evidence>
<dbReference type="InterPro" id="IPR002528">
    <property type="entry name" value="MATE_fam"/>
</dbReference>
<dbReference type="EMBL" id="JAYDYW010000006">
    <property type="protein sequence ID" value="MEE1673944.1"/>
    <property type="molecule type" value="Genomic_DNA"/>
</dbReference>
<feature type="transmembrane region" description="Helical" evidence="7">
    <location>
        <begin position="20"/>
        <end position="41"/>
    </location>
</feature>
<keyword evidence="5 7" id="KW-1133">Transmembrane helix</keyword>
<feature type="transmembrane region" description="Helical" evidence="7">
    <location>
        <begin position="87"/>
        <end position="109"/>
    </location>
</feature>
<reference evidence="9" key="1">
    <citation type="submission" date="2023-07" db="EMBL/GenBank/DDBJ databases">
        <title>Draft genome sequence of Agarivorans aestuarii strain ZMCS4, a CAZymes producing bacteria isolated from the marine brown algae Clodostephus spongiosus.</title>
        <authorList>
            <person name="Lorente B."/>
            <person name="Cabral C."/>
            <person name="Frias J."/>
            <person name="Faria J."/>
            <person name="Toubarro D."/>
        </authorList>
    </citation>
    <scope>NUCLEOTIDE SEQUENCE [LARGE SCALE GENOMIC DNA]</scope>
    <source>
        <strain evidence="9">ZMCS4</strain>
    </source>
</reference>
<gene>
    <name evidence="8" type="ORF">SNR37_003371</name>
</gene>
<feature type="transmembrane region" description="Helical" evidence="7">
    <location>
        <begin position="193"/>
        <end position="213"/>
    </location>
</feature>
<evidence type="ECO:0000256" key="2">
    <source>
        <dbReference type="ARBA" id="ARBA00022448"/>
    </source>
</evidence>
<evidence type="ECO:0000313" key="8">
    <source>
        <dbReference type="EMBL" id="MEE1673944.1"/>
    </source>
</evidence>
<feature type="transmembrane region" description="Helical" evidence="7">
    <location>
        <begin position="335"/>
        <end position="355"/>
    </location>
</feature>
<dbReference type="PIRSF" id="PIRSF006603">
    <property type="entry name" value="DinF"/>
    <property type="match status" value="1"/>
</dbReference>
<evidence type="ECO:0000256" key="5">
    <source>
        <dbReference type="ARBA" id="ARBA00022989"/>
    </source>
</evidence>
<dbReference type="InterPro" id="IPR052031">
    <property type="entry name" value="Membrane_Transporter-Flippase"/>
</dbReference>
<dbReference type="PANTHER" id="PTHR43549">
    <property type="entry name" value="MULTIDRUG RESISTANCE PROTEIN YPNP-RELATED"/>
    <property type="match status" value="1"/>
</dbReference>
<evidence type="ECO:0000256" key="4">
    <source>
        <dbReference type="ARBA" id="ARBA00022692"/>
    </source>
</evidence>
<keyword evidence="6 7" id="KW-0472">Membrane</keyword>
<proteinExistence type="predicted"/>
<feature type="transmembrane region" description="Helical" evidence="7">
    <location>
        <begin position="367"/>
        <end position="389"/>
    </location>
</feature>
<accession>A0ABU7G451</accession>
<keyword evidence="2" id="KW-0813">Transport</keyword>
<sequence length="462" mass="50032">MIAVSPTLMLIIKRTLPLTVGLFAIMLVQLVDSVFIGMLGLNQLAVHGITLPFQAAFIGIQVGIGVAATSIISKACGAGDKLKSQTIATLAAAGGSLFIALLGVLLWLLQEPILATFIATDVSQAQQLALAAIFNRYWPMWLLSATSVAALYLVSCVYRANEDTKTTGQMFLLASVINLILDPLLIFSLNMGIVGAALASTLSYAFCTLYMLYKARGKQWFAAVSLNSRNNSAYSKKSAILSSPYFYYGKELIRTTVPTILNQSLPSLSAFICMVLIAQIGTEEIAFWSLLARLESFLLVFTLALTMAIPPIIGRYLGEGKLAEIVEVLTVTAKFLLAFHLVIALIAGISSPYIIPMISTDMMMQNWFSIALWVIPFSYAPLGLCMLVVSAFNALGEARRALFVSMVRLLVLYVPAIWLGAATESIVQTIIAACIANTLAGAYAWFKLKQCTELQFNRSQLA</sequence>
<dbReference type="Proteomes" id="UP001310248">
    <property type="component" value="Unassembled WGS sequence"/>
</dbReference>
<dbReference type="InterPro" id="IPR048279">
    <property type="entry name" value="MdtK-like"/>
</dbReference>
<dbReference type="PANTHER" id="PTHR43549:SF3">
    <property type="entry name" value="MULTIDRUG RESISTANCE PROTEIN YPNP-RELATED"/>
    <property type="match status" value="1"/>
</dbReference>
<feature type="transmembrane region" description="Helical" evidence="7">
    <location>
        <begin position="426"/>
        <end position="446"/>
    </location>
</feature>